<sequence length="89" mass="9828">MGRALYNNPNTRQLLQTVPQVLKGTMGTLANQVEQGKPLSQTMALRALAANTAKVLDNPNQVATAMKQSHRAQHQMQAKMNGKRRRAYA</sequence>
<accession>A0AAV3XTC6</accession>
<evidence type="ECO:0000313" key="2">
    <source>
        <dbReference type="EMBL" id="GET44546.1"/>
    </source>
</evidence>
<dbReference type="EMBL" id="BLAY01000405">
    <property type="protein sequence ID" value="GET44546.1"/>
    <property type="molecule type" value="Genomic_DNA"/>
</dbReference>
<organism evidence="2 3">
    <name type="scientific">Microseira wollei NIES-4236</name>
    <dbReference type="NCBI Taxonomy" id="2530354"/>
    <lineage>
        <taxon>Bacteria</taxon>
        <taxon>Bacillati</taxon>
        <taxon>Cyanobacteriota</taxon>
        <taxon>Cyanophyceae</taxon>
        <taxon>Oscillatoriophycideae</taxon>
        <taxon>Aerosakkonematales</taxon>
        <taxon>Aerosakkonemataceae</taxon>
        <taxon>Microseira</taxon>
    </lineage>
</organism>
<dbReference type="Proteomes" id="UP001050975">
    <property type="component" value="Unassembled WGS sequence"/>
</dbReference>
<protein>
    <submittedName>
        <fullName evidence="2">Uncharacterized protein</fullName>
    </submittedName>
</protein>
<evidence type="ECO:0000256" key="1">
    <source>
        <dbReference type="SAM" id="MobiDB-lite"/>
    </source>
</evidence>
<keyword evidence="3" id="KW-1185">Reference proteome</keyword>
<gene>
    <name evidence="2" type="ORF">MiSe_93760</name>
</gene>
<evidence type="ECO:0000313" key="3">
    <source>
        <dbReference type="Proteomes" id="UP001050975"/>
    </source>
</evidence>
<comment type="caution">
    <text evidence="2">The sequence shown here is derived from an EMBL/GenBank/DDBJ whole genome shotgun (WGS) entry which is preliminary data.</text>
</comment>
<proteinExistence type="predicted"/>
<reference evidence="2" key="1">
    <citation type="submission" date="2019-10" db="EMBL/GenBank/DDBJ databases">
        <title>Draft genome sequece of Microseira wollei NIES-4236.</title>
        <authorList>
            <person name="Yamaguchi H."/>
            <person name="Suzuki S."/>
            <person name="Kawachi M."/>
        </authorList>
    </citation>
    <scope>NUCLEOTIDE SEQUENCE</scope>
    <source>
        <strain evidence="2">NIES-4236</strain>
    </source>
</reference>
<feature type="region of interest" description="Disordered" evidence="1">
    <location>
        <begin position="69"/>
        <end position="89"/>
    </location>
</feature>
<name>A0AAV3XTC6_9CYAN</name>
<dbReference type="AlphaFoldDB" id="A0AAV3XTC6"/>